<dbReference type="PANTHER" id="PTHR12654:SF0">
    <property type="entry name" value="NON-LYSOSOMAL GLUCOSYLCERAMIDASE"/>
    <property type="match status" value="1"/>
</dbReference>
<feature type="domain" description="Glycosyl-hydrolase family 116 catalytic region" evidence="1">
    <location>
        <begin position="274"/>
        <end position="319"/>
    </location>
</feature>
<accession>A0A218UYL2</accession>
<dbReference type="PANTHER" id="PTHR12654">
    <property type="entry name" value="BILE ACID BETA-GLUCOSIDASE-RELATED"/>
    <property type="match status" value="1"/>
</dbReference>
<dbReference type="Pfam" id="PF12215">
    <property type="entry name" value="Glyco_hydr_116N"/>
    <property type="match status" value="1"/>
</dbReference>
<dbReference type="AlphaFoldDB" id="A0A218UYL2"/>
<evidence type="ECO:0000313" key="3">
    <source>
        <dbReference type="EMBL" id="OWK58728.1"/>
    </source>
</evidence>
<gene>
    <name evidence="3" type="primary">GBA2</name>
    <name evidence="3" type="ORF">RLOC_00015124</name>
</gene>
<dbReference type="InterPro" id="IPR052566">
    <property type="entry name" value="Non-lysos_glucosylceramidase"/>
</dbReference>
<dbReference type="Proteomes" id="UP000197619">
    <property type="component" value="Unassembled WGS sequence"/>
</dbReference>
<reference evidence="3 4" key="1">
    <citation type="submission" date="2017-05" db="EMBL/GenBank/DDBJ databases">
        <title>Genome of assembly of the Bengalese finch, Lonchura striata domestica.</title>
        <authorList>
            <person name="Colquitt B.M."/>
            <person name="Brainard M.S."/>
        </authorList>
    </citation>
    <scope>NUCLEOTIDE SEQUENCE [LARGE SCALE GENOMIC DNA]</scope>
    <source>
        <strain evidence="3">White83orange57</strain>
    </source>
</reference>
<evidence type="ECO:0000259" key="1">
    <source>
        <dbReference type="Pfam" id="PF04685"/>
    </source>
</evidence>
<dbReference type="InterPro" id="IPR006775">
    <property type="entry name" value="GH116_catalytic"/>
</dbReference>
<dbReference type="EMBL" id="MUZQ01000092">
    <property type="protein sequence ID" value="OWK58728.1"/>
    <property type="molecule type" value="Genomic_DNA"/>
</dbReference>
<organism evidence="3 4">
    <name type="scientific">Lonchura striata</name>
    <name type="common">white-rumped munia</name>
    <dbReference type="NCBI Taxonomy" id="40157"/>
    <lineage>
        <taxon>Eukaryota</taxon>
        <taxon>Metazoa</taxon>
        <taxon>Chordata</taxon>
        <taxon>Craniata</taxon>
        <taxon>Vertebrata</taxon>
        <taxon>Euteleostomi</taxon>
        <taxon>Archelosauria</taxon>
        <taxon>Archosauria</taxon>
        <taxon>Dinosauria</taxon>
        <taxon>Saurischia</taxon>
        <taxon>Theropoda</taxon>
        <taxon>Coelurosauria</taxon>
        <taxon>Aves</taxon>
        <taxon>Neognathae</taxon>
        <taxon>Neoaves</taxon>
        <taxon>Telluraves</taxon>
        <taxon>Australaves</taxon>
        <taxon>Passeriformes</taxon>
        <taxon>Passeroidea</taxon>
        <taxon>Estrildidae</taxon>
        <taxon>Estrildinae</taxon>
        <taxon>Lonchura</taxon>
    </lineage>
</organism>
<keyword evidence="4" id="KW-1185">Reference proteome</keyword>
<dbReference type="InterPro" id="IPR024462">
    <property type="entry name" value="GH116_N"/>
</dbReference>
<protein>
    <submittedName>
        <fullName evidence="3">Non-lysosomal glucosylceramidase</fullName>
    </submittedName>
</protein>
<evidence type="ECO:0000313" key="4">
    <source>
        <dbReference type="Proteomes" id="UP000197619"/>
    </source>
</evidence>
<sequence>MTAGESFPVLLGKFTVCLRCKGQTIYQQVLSMERPSSLQGWNWGYCGHYAFYHALYPRAWLVYELPGQQVVLTCRQVSPVIPHDYKDSSLPVAVFIWEVENGRDEDVEVSIMFSLQNGMGTKEDGSGGHWNEPFTFQKDGERVAGVLLHHCPAVNPFTLAISAREKAVSKLPIASPCCGSPKAVHTTCRLIFTISDAPKHYEEREKKIEAWQNPILENSQLPSWYKSALFNELYFMTDGGTIWVEVPPDCCAEDLQGPAGAGLSHLLPVLREYGRFAYLEGQEYRMYNTYDVHFYASFALIMLWPKLQISLQYDIEEIAEQFADSQWDMGHRPSLQAE</sequence>
<dbReference type="Pfam" id="PF04685">
    <property type="entry name" value="DUF608"/>
    <property type="match status" value="1"/>
</dbReference>
<dbReference type="GO" id="GO:0008422">
    <property type="term" value="F:beta-glucosidase activity"/>
    <property type="evidence" value="ECO:0007669"/>
    <property type="project" value="TreeGrafter"/>
</dbReference>
<proteinExistence type="predicted"/>
<comment type="caution">
    <text evidence="3">The sequence shown here is derived from an EMBL/GenBank/DDBJ whole genome shotgun (WGS) entry which is preliminary data.</text>
</comment>
<feature type="domain" description="Glycosyl-hydrolase family 116 N-terminal" evidence="2">
    <location>
        <begin position="9"/>
        <end position="167"/>
    </location>
</feature>
<evidence type="ECO:0000259" key="2">
    <source>
        <dbReference type="Pfam" id="PF12215"/>
    </source>
</evidence>
<dbReference type="GO" id="GO:0007417">
    <property type="term" value="P:central nervous system development"/>
    <property type="evidence" value="ECO:0007669"/>
    <property type="project" value="TreeGrafter"/>
</dbReference>
<name>A0A218UYL2_9PASE</name>